<dbReference type="Pfam" id="PF08448">
    <property type="entry name" value="PAS_4"/>
    <property type="match status" value="1"/>
</dbReference>
<dbReference type="CDD" id="cd00130">
    <property type="entry name" value="PAS"/>
    <property type="match status" value="2"/>
</dbReference>
<dbReference type="SUPFAM" id="SSF55781">
    <property type="entry name" value="GAF domain-like"/>
    <property type="match status" value="2"/>
</dbReference>
<dbReference type="STRING" id="1045774.SAMN05421872_11757"/>
<dbReference type="PANTHER" id="PTHR43156:SF2">
    <property type="entry name" value="STAGE II SPORULATION PROTEIN E"/>
    <property type="match status" value="1"/>
</dbReference>
<keyword evidence="4" id="KW-1185">Reference proteome</keyword>
<feature type="compositionally biased region" description="Basic and acidic residues" evidence="2">
    <location>
        <begin position="14"/>
        <end position="27"/>
    </location>
</feature>
<dbReference type="Gene3D" id="2.10.70.100">
    <property type="match status" value="1"/>
</dbReference>
<dbReference type="InterPro" id="IPR013655">
    <property type="entry name" value="PAS_fold_3"/>
</dbReference>
<dbReference type="Pfam" id="PF08447">
    <property type="entry name" value="PAS_3"/>
    <property type="match status" value="1"/>
</dbReference>
<evidence type="ECO:0000313" key="4">
    <source>
        <dbReference type="Proteomes" id="UP000199034"/>
    </source>
</evidence>
<keyword evidence="1" id="KW-0378">Hydrolase</keyword>
<dbReference type="Pfam" id="PF13185">
    <property type="entry name" value="GAF_2"/>
    <property type="match status" value="1"/>
</dbReference>
<dbReference type="SMART" id="SM00091">
    <property type="entry name" value="PAS"/>
    <property type="match status" value="2"/>
</dbReference>
<dbReference type="RefSeq" id="WP_090860815.1">
    <property type="nucleotide sequence ID" value="NZ_FMZM01000017.1"/>
</dbReference>
<dbReference type="AlphaFoldDB" id="A0A1G7B790"/>
<dbReference type="InterPro" id="IPR029016">
    <property type="entry name" value="GAF-like_dom_sf"/>
</dbReference>
<dbReference type="PROSITE" id="PS50113">
    <property type="entry name" value="PAC"/>
    <property type="match status" value="1"/>
</dbReference>
<dbReference type="InterPro" id="IPR036457">
    <property type="entry name" value="PPM-type-like_dom_sf"/>
</dbReference>
<name>A0A1G7B790_9ACTN</name>
<accession>A0A1G7B790</accession>
<reference evidence="3 4" key="1">
    <citation type="submission" date="2016-10" db="EMBL/GenBank/DDBJ databases">
        <authorList>
            <person name="de Groot N.N."/>
        </authorList>
    </citation>
    <scope>NUCLEOTIDE SEQUENCE [LARGE SCALE GENOMIC DNA]</scope>
    <source>
        <strain evidence="3 4">CGMCC 4.6858</strain>
    </source>
</reference>
<dbReference type="Gene3D" id="3.30.450.20">
    <property type="entry name" value="PAS domain"/>
    <property type="match status" value="2"/>
</dbReference>
<dbReference type="Pfam" id="PF01590">
    <property type="entry name" value="GAF"/>
    <property type="match status" value="1"/>
</dbReference>
<dbReference type="InterPro" id="IPR003018">
    <property type="entry name" value="GAF"/>
</dbReference>
<dbReference type="OrthoDB" id="118142at2"/>
<dbReference type="InterPro" id="IPR001932">
    <property type="entry name" value="PPM-type_phosphatase-like_dom"/>
</dbReference>
<dbReference type="InterPro" id="IPR000700">
    <property type="entry name" value="PAS-assoc_C"/>
</dbReference>
<dbReference type="PROSITE" id="PS50112">
    <property type="entry name" value="PAS"/>
    <property type="match status" value="1"/>
</dbReference>
<evidence type="ECO:0000313" key="3">
    <source>
        <dbReference type="EMBL" id="SDE22832.1"/>
    </source>
</evidence>
<organism evidence="3 4">
    <name type="scientific">Nocardioides lianchengensis</name>
    <dbReference type="NCBI Taxonomy" id="1045774"/>
    <lineage>
        <taxon>Bacteria</taxon>
        <taxon>Bacillati</taxon>
        <taxon>Actinomycetota</taxon>
        <taxon>Actinomycetes</taxon>
        <taxon>Propionibacteriales</taxon>
        <taxon>Nocardioidaceae</taxon>
        <taxon>Nocardioides</taxon>
    </lineage>
</organism>
<dbReference type="SUPFAM" id="SSF81606">
    <property type="entry name" value="PP2C-like"/>
    <property type="match status" value="1"/>
</dbReference>
<dbReference type="Proteomes" id="UP000199034">
    <property type="component" value="Unassembled WGS sequence"/>
</dbReference>
<dbReference type="Gene3D" id="3.30.450.40">
    <property type="match status" value="2"/>
</dbReference>
<dbReference type="InterPro" id="IPR013656">
    <property type="entry name" value="PAS_4"/>
</dbReference>
<dbReference type="InterPro" id="IPR000014">
    <property type="entry name" value="PAS"/>
</dbReference>
<dbReference type="PANTHER" id="PTHR43156">
    <property type="entry name" value="STAGE II SPORULATION PROTEIN E-RELATED"/>
    <property type="match status" value="1"/>
</dbReference>
<dbReference type="EMBL" id="FMZM01000017">
    <property type="protein sequence ID" value="SDE22832.1"/>
    <property type="molecule type" value="Genomic_DNA"/>
</dbReference>
<dbReference type="Pfam" id="PF07228">
    <property type="entry name" value="SpoIIE"/>
    <property type="match status" value="1"/>
</dbReference>
<dbReference type="SMART" id="SM00331">
    <property type="entry name" value="PP2C_SIG"/>
    <property type="match status" value="1"/>
</dbReference>
<evidence type="ECO:0000256" key="2">
    <source>
        <dbReference type="SAM" id="MobiDB-lite"/>
    </source>
</evidence>
<dbReference type="InterPro" id="IPR035965">
    <property type="entry name" value="PAS-like_dom_sf"/>
</dbReference>
<feature type="region of interest" description="Disordered" evidence="2">
    <location>
        <begin position="1"/>
        <end position="28"/>
    </location>
</feature>
<sequence length="857" mass="91187">MTGPGPFATGGPSSEHDEAGPSREQHARRLAGQTDGIPALNRLADLAARLTGAGSAQVSIIADDQTVMGGVGDAADSVGGRSPAADSLCTVTVRADGPVVVVDAAGDPRVDALPPVTSGVVGSYLGVPLVADGHTVGALCVFDRAPREWSEQDVSLLEQLAGPVLAELELAALTASYDDDRLLWQLAVDAAGVGVFDWDLATGELRWDERLLVLFGLTRETFGGTIEAFNASVHVEDRERVAAALSGAIATCSGYAAEYRVVRPTGEVCWISARGRAVAGPDGEAARVVGAAYDTTAVQDGEARVARVLETMPSAFFAVDRDWRFTYANAEALRLLGGIGMPLVGGVLWELFPAAVGSEFERSYRHAMETGEPVEFEAYYPVPLDTWYEVRVWPSPDGLSVYFVDVTARRTAEEAVARAGRRSTLLAEVTRSLSDTLDAEEAVARLAQLVVPVLGDWCVVTLVEGNGPVAGHGWRHRLRDIGAWHHDPERRGLVQRYAEVRLPALTDSSYVAQALGRSEPVVVRRGATDAIAAVLEPGEARDLFGRLGPDAAVVVPLRGRARTVGLLSVFRDRRLGTYTSDDLDLLTEVAVRAGSALDNARAFSQQQDLALGLQRSMLTAPPQPEHLQVAVRYEPAAESAQVGGDWYDAFQQPDGSTSLVIGDVVGHDTAAAAAMGQVRSLLRGIAVTTGEGPAGVLRRVDGAIQTLQVETTATAVVARLEQTDAERDTGTMRFRWSNAGHPPPLVAMPPTGRPDDPVEVWPLWAATSQLLLGLHPDTERDESVVALPRGATVLLYTDGLVEHRGQSLDEGLAAMQALLARLVADDVPLEELCDRLLRGLLPELPDDDVALVAVRLT</sequence>
<proteinExistence type="predicted"/>
<dbReference type="SUPFAM" id="SSF55785">
    <property type="entry name" value="PYP-like sensor domain (PAS domain)"/>
    <property type="match status" value="2"/>
</dbReference>
<dbReference type="Gene3D" id="3.60.40.10">
    <property type="entry name" value="PPM-type phosphatase domain"/>
    <property type="match status" value="1"/>
</dbReference>
<dbReference type="GO" id="GO:0016791">
    <property type="term" value="F:phosphatase activity"/>
    <property type="evidence" value="ECO:0007669"/>
    <property type="project" value="TreeGrafter"/>
</dbReference>
<dbReference type="InterPro" id="IPR052016">
    <property type="entry name" value="Bact_Sigma-Reg"/>
</dbReference>
<gene>
    <name evidence="3" type="ORF">SAMN05421872_11757</name>
</gene>
<evidence type="ECO:0000256" key="1">
    <source>
        <dbReference type="ARBA" id="ARBA00022801"/>
    </source>
</evidence>
<protein>
    <submittedName>
        <fullName evidence="3">Serine phosphatase RsbU, regulator of sigma subunit</fullName>
    </submittedName>
</protein>
<dbReference type="SMART" id="SM00065">
    <property type="entry name" value="GAF"/>
    <property type="match status" value="2"/>
</dbReference>